<dbReference type="Proteomes" id="UP000286268">
    <property type="component" value="Chromosome"/>
</dbReference>
<gene>
    <name evidence="3" type="ORF">C1I91_14400</name>
</gene>
<feature type="domain" description="MobA/VirD2-like nuclease" evidence="2">
    <location>
        <begin position="23"/>
        <end position="151"/>
    </location>
</feature>
<proteinExistence type="predicted"/>
<evidence type="ECO:0000256" key="1">
    <source>
        <dbReference type="SAM" id="MobiDB-lite"/>
    </source>
</evidence>
<keyword evidence="4" id="KW-1185">Reference proteome</keyword>
<protein>
    <submittedName>
        <fullName evidence="3">Relaxase</fullName>
    </submittedName>
</protein>
<evidence type="ECO:0000259" key="2">
    <source>
        <dbReference type="Pfam" id="PF03432"/>
    </source>
</evidence>
<feature type="compositionally biased region" description="Basic and acidic residues" evidence="1">
    <location>
        <begin position="292"/>
        <end position="318"/>
    </location>
</feature>
<organism evidence="3 4">
    <name type="scientific">Clostridium manihotivorum</name>
    <dbReference type="NCBI Taxonomy" id="2320868"/>
    <lineage>
        <taxon>Bacteria</taxon>
        <taxon>Bacillati</taxon>
        <taxon>Bacillota</taxon>
        <taxon>Clostridia</taxon>
        <taxon>Eubacteriales</taxon>
        <taxon>Clostridiaceae</taxon>
        <taxon>Clostridium</taxon>
    </lineage>
</organism>
<dbReference type="RefSeq" id="WP_128213472.1">
    <property type="nucleotide sequence ID" value="NZ_CP025746.1"/>
</dbReference>
<dbReference type="InterPro" id="IPR005094">
    <property type="entry name" value="Endonuclease_MobA/VirD2"/>
</dbReference>
<evidence type="ECO:0000313" key="3">
    <source>
        <dbReference type="EMBL" id="QAA32730.1"/>
    </source>
</evidence>
<feature type="region of interest" description="Disordered" evidence="1">
    <location>
        <begin position="291"/>
        <end position="318"/>
    </location>
</feature>
<accession>A0A3R5QU72</accession>
<dbReference type="EMBL" id="CP025746">
    <property type="protein sequence ID" value="QAA32730.1"/>
    <property type="molecule type" value="Genomic_DNA"/>
</dbReference>
<dbReference type="KEGG" id="cmah:C1I91_14400"/>
<sequence length="318" mass="37078">MAVIEFINASNNTYKGMKRAIEYIKNPLKTAPHLAGGKDCSPDTAFNEFVMVKQNFKKETGRQFIHFVQSFSPNDKATPEIINEIGRKLLEHEAFKEFQVVYSTHTDKEHLHNHFIINSVSFTTGRKWQLSKEQLESLKEYSDQLCRDYGLIIIDGAKGKRKDRGEYRANEKQQSWKYELYLSVKECKWCSRSKEEFVANMEKLGYKVDWSDERKYISFTTPSGKKCRNRKLYPPEQFTKEALLKAFELNKQQATKKQMQSRMELLLSAIQMLSLQDRNNNQGHYPLTALEGEGRKERAMEEAKGRGLDWDKEGGKDM</sequence>
<dbReference type="AlphaFoldDB" id="A0A3R5QU72"/>
<dbReference type="Pfam" id="PF03432">
    <property type="entry name" value="Relaxase"/>
    <property type="match status" value="1"/>
</dbReference>
<name>A0A3R5QU72_9CLOT</name>
<evidence type="ECO:0000313" key="4">
    <source>
        <dbReference type="Proteomes" id="UP000286268"/>
    </source>
</evidence>
<dbReference type="OrthoDB" id="9762440at2"/>
<reference evidence="3 4" key="1">
    <citation type="submission" date="2018-01" db="EMBL/GenBank/DDBJ databases">
        <title>Genome Sequencing and Assembly of Anaerobacter polyendosporus strain CT4.</title>
        <authorList>
            <person name="Tachaapaikoon C."/>
            <person name="Sutheeworapong S."/>
            <person name="Jenjaroenpun P."/>
            <person name="Wongsurawat T."/>
            <person name="Nookeaw I."/>
            <person name="Cheawchanlertfa P."/>
            <person name="Kosugi A."/>
            <person name="Cheevadhanarak S."/>
            <person name="Ratanakhanokchai K."/>
        </authorList>
    </citation>
    <scope>NUCLEOTIDE SEQUENCE [LARGE SCALE GENOMIC DNA]</scope>
    <source>
        <strain evidence="3 4">CT4</strain>
    </source>
</reference>